<dbReference type="GO" id="GO:0004029">
    <property type="term" value="F:aldehyde dehydrogenase (NAD+) activity"/>
    <property type="evidence" value="ECO:0007669"/>
    <property type="project" value="TreeGrafter"/>
</dbReference>
<dbReference type="InterPro" id="IPR015590">
    <property type="entry name" value="Aldehyde_DH_dom"/>
</dbReference>
<dbReference type="InterPro" id="IPR016163">
    <property type="entry name" value="Ald_DH_C"/>
</dbReference>
<evidence type="ECO:0000313" key="5">
    <source>
        <dbReference type="Proteomes" id="UP000288429"/>
    </source>
</evidence>
<reference evidence="4 5" key="1">
    <citation type="submission" date="2017-06" db="EMBL/GenBank/DDBJ databases">
        <title>Cmopartive genomic analysis of Ambrosia Fusariam Clade fungi.</title>
        <authorList>
            <person name="Stajich J.E."/>
            <person name="Carrillo J."/>
            <person name="Kijimoto T."/>
            <person name="Eskalen A."/>
            <person name="O'Donnell K."/>
            <person name="Kasson M."/>
        </authorList>
    </citation>
    <scope>NUCLEOTIDE SEQUENCE [LARGE SCALE GENOMIC DNA]</scope>
    <source>
        <strain evidence="4 5">NRRL 20438</strain>
    </source>
</reference>
<comment type="similarity">
    <text evidence="1">Belongs to the aldehyde dehydrogenase family.</text>
</comment>
<evidence type="ECO:0000313" key="4">
    <source>
        <dbReference type="EMBL" id="RSL90726.1"/>
    </source>
</evidence>
<keyword evidence="2" id="KW-0520">NAD</keyword>
<dbReference type="Pfam" id="PF00171">
    <property type="entry name" value="Aldedh"/>
    <property type="match status" value="1"/>
</dbReference>
<comment type="caution">
    <text evidence="4">The sequence shown here is derived from an EMBL/GenBank/DDBJ whole genome shotgun (WGS) entry which is preliminary data.</text>
</comment>
<dbReference type="SUPFAM" id="SSF53720">
    <property type="entry name" value="ALDH-like"/>
    <property type="match status" value="1"/>
</dbReference>
<evidence type="ECO:0000259" key="3">
    <source>
        <dbReference type="Pfam" id="PF00171"/>
    </source>
</evidence>
<name>A0A428SLV1_9HYPO</name>
<accession>A0A428SLV1</accession>
<dbReference type="Gene3D" id="3.40.309.10">
    <property type="entry name" value="Aldehyde Dehydrogenase, Chain A, domain 2"/>
    <property type="match status" value="1"/>
</dbReference>
<dbReference type="Proteomes" id="UP000288429">
    <property type="component" value="Unassembled WGS sequence"/>
</dbReference>
<protein>
    <recommendedName>
        <fullName evidence="3">Aldehyde dehydrogenase domain-containing protein</fullName>
    </recommendedName>
</protein>
<dbReference type="EMBL" id="NIZV01000422">
    <property type="protein sequence ID" value="RSL90726.1"/>
    <property type="molecule type" value="Genomic_DNA"/>
</dbReference>
<dbReference type="GO" id="GO:0006598">
    <property type="term" value="P:polyamine catabolic process"/>
    <property type="evidence" value="ECO:0007669"/>
    <property type="project" value="TreeGrafter"/>
</dbReference>
<keyword evidence="5" id="KW-1185">Reference proteome</keyword>
<dbReference type="InterPro" id="IPR016161">
    <property type="entry name" value="Ald_DH/histidinol_DH"/>
</dbReference>
<dbReference type="PANTHER" id="PTHR43720">
    <property type="entry name" value="2-AMINOMUCONIC SEMIALDEHYDE DEHYDROGENASE"/>
    <property type="match status" value="1"/>
</dbReference>
<dbReference type="Gene3D" id="3.40.605.10">
    <property type="entry name" value="Aldehyde Dehydrogenase, Chain A, domain 1"/>
    <property type="match status" value="1"/>
</dbReference>
<evidence type="ECO:0000256" key="2">
    <source>
        <dbReference type="ARBA" id="ARBA00023027"/>
    </source>
</evidence>
<evidence type="ECO:0000256" key="1">
    <source>
        <dbReference type="ARBA" id="ARBA00009986"/>
    </source>
</evidence>
<sequence>MAIVRDEIFGPVVAISKFRTVDEVVAKANDTSYGLAAALFTEKINSSENSHFDIPFSGYKSSGIGSELGQYAFDAYTQSEAVHVNLGSKLWTLDELRMSESRSVA</sequence>
<feature type="domain" description="Aldehyde dehydrogenase" evidence="3">
    <location>
        <begin position="1"/>
        <end position="47"/>
    </location>
</feature>
<gene>
    <name evidence="4" type="ORF">CDV31_015617</name>
</gene>
<organism evidence="4 5">
    <name type="scientific">Fusarium ambrosium</name>
    <dbReference type="NCBI Taxonomy" id="131363"/>
    <lineage>
        <taxon>Eukaryota</taxon>
        <taxon>Fungi</taxon>
        <taxon>Dikarya</taxon>
        <taxon>Ascomycota</taxon>
        <taxon>Pezizomycotina</taxon>
        <taxon>Sordariomycetes</taxon>
        <taxon>Hypocreomycetidae</taxon>
        <taxon>Hypocreales</taxon>
        <taxon>Nectriaceae</taxon>
        <taxon>Fusarium</taxon>
        <taxon>Fusarium solani species complex</taxon>
    </lineage>
</organism>
<dbReference type="InterPro" id="IPR016162">
    <property type="entry name" value="Ald_DH_N"/>
</dbReference>
<dbReference type="PANTHER" id="PTHR43720:SF2">
    <property type="entry name" value="2-AMINOMUCONIC SEMIALDEHYDE DEHYDROGENASE"/>
    <property type="match status" value="1"/>
</dbReference>
<dbReference type="AlphaFoldDB" id="A0A428SLV1"/>
<proteinExistence type="inferred from homology"/>